<proteinExistence type="inferred from homology"/>
<dbReference type="NCBIfam" id="TIGR00706">
    <property type="entry name" value="SppA_dom"/>
    <property type="match status" value="1"/>
</dbReference>
<dbReference type="AlphaFoldDB" id="A0A078MJ96"/>
<evidence type="ECO:0000256" key="1">
    <source>
        <dbReference type="ARBA" id="ARBA00008683"/>
    </source>
</evidence>
<dbReference type="GO" id="GO:0004252">
    <property type="term" value="F:serine-type endopeptidase activity"/>
    <property type="evidence" value="ECO:0007669"/>
    <property type="project" value="InterPro"/>
</dbReference>
<keyword evidence="4" id="KW-0720">Serine protease</keyword>
<protein>
    <submittedName>
        <fullName evidence="6">Putative signal peptide peptidase SppA</fullName>
    </submittedName>
</protein>
<evidence type="ECO:0000256" key="3">
    <source>
        <dbReference type="ARBA" id="ARBA00022801"/>
    </source>
</evidence>
<dbReference type="HOGENOM" id="CLU_046540_0_1_9"/>
<dbReference type="Gene3D" id="3.90.226.10">
    <property type="entry name" value="2-enoyl-CoA Hydratase, Chain A, domain 1"/>
    <property type="match status" value="1"/>
</dbReference>
<name>A0A078MJ96_9BACL</name>
<dbReference type="GO" id="GO:0006508">
    <property type="term" value="P:proteolysis"/>
    <property type="evidence" value="ECO:0007669"/>
    <property type="project" value="UniProtKB-KW"/>
</dbReference>
<dbReference type="EMBL" id="LN483078">
    <property type="protein sequence ID" value="CEA05477.1"/>
    <property type="molecule type" value="Genomic_DNA"/>
</dbReference>
<accession>A0A078MJ96</accession>
<evidence type="ECO:0000256" key="2">
    <source>
        <dbReference type="ARBA" id="ARBA00022670"/>
    </source>
</evidence>
<organism evidence="6">
    <name type="scientific">Metalysinibacillus saudimassiliensis</name>
    <dbReference type="NCBI Taxonomy" id="1461583"/>
    <lineage>
        <taxon>Bacteria</taxon>
        <taxon>Bacillati</taxon>
        <taxon>Bacillota</taxon>
        <taxon>Bacilli</taxon>
        <taxon>Bacillales</taxon>
        <taxon>Caryophanaceae</taxon>
        <taxon>Metalysinibacillus</taxon>
    </lineage>
</organism>
<dbReference type="PRINTS" id="PR00127">
    <property type="entry name" value="CLPPROTEASEP"/>
</dbReference>
<keyword evidence="2" id="KW-0645">Protease</keyword>
<gene>
    <name evidence="6" type="primary">sppA</name>
    <name evidence="6" type="ORF">BN1050_02477</name>
</gene>
<dbReference type="PANTHER" id="PTHR42987:SF7">
    <property type="entry name" value="SIGNAL PEPTIDE PEPTIDASE SPPA-RELATED"/>
    <property type="match status" value="1"/>
</dbReference>
<dbReference type="InterPro" id="IPR004635">
    <property type="entry name" value="Pept_S49_SppA"/>
</dbReference>
<comment type="similarity">
    <text evidence="1">Belongs to the peptidase S49 family.</text>
</comment>
<evidence type="ECO:0000313" key="6">
    <source>
        <dbReference type="EMBL" id="CEA05477.1"/>
    </source>
</evidence>
<dbReference type="InterPro" id="IPR002142">
    <property type="entry name" value="Peptidase_S49"/>
</dbReference>
<dbReference type="InterPro" id="IPR001907">
    <property type="entry name" value="ClpP"/>
</dbReference>
<dbReference type="PATRIC" id="fig|1461583.4.peg.2394"/>
<dbReference type="GO" id="GO:0004176">
    <property type="term" value="F:ATP-dependent peptidase activity"/>
    <property type="evidence" value="ECO:0007669"/>
    <property type="project" value="InterPro"/>
</dbReference>
<evidence type="ECO:0000256" key="4">
    <source>
        <dbReference type="ARBA" id="ARBA00022825"/>
    </source>
</evidence>
<keyword evidence="3" id="KW-0378">Hydrolase</keyword>
<reference evidence="6" key="1">
    <citation type="submission" date="2014-07" db="EMBL/GenBank/DDBJ databases">
        <authorList>
            <person name="Urmite Genomes Urmite Genomes"/>
        </authorList>
    </citation>
    <scope>NUCLEOTIDE SEQUENCE</scope>
    <source>
        <strain evidence="6">13S34_air</strain>
    </source>
</reference>
<dbReference type="PANTHER" id="PTHR42987">
    <property type="entry name" value="PEPTIDASE S49"/>
    <property type="match status" value="1"/>
</dbReference>
<dbReference type="CDD" id="cd07023">
    <property type="entry name" value="S49_Sppa_N_C"/>
    <property type="match status" value="1"/>
</dbReference>
<dbReference type="InterPro" id="IPR029045">
    <property type="entry name" value="ClpP/crotonase-like_dom_sf"/>
</dbReference>
<dbReference type="SUPFAM" id="SSF52096">
    <property type="entry name" value="ClpP/crotonase"/>
    <property type="match status" value="1"/>
</dbReference>
<dbReference type="InterPro" id="IPR047272">
    <property type="entry name" value="S49_SppA_C"/>
</dbReference>
<evidence type="ECO:0000259" key="5">
    <source>
        <dbReference type="Pfam" id="PF01343"/>
    </source>
</evidence>
<sequence length="335" mass="37158">MNPKRWTALVIALVLFVVSIGVNSVIYALKSSATATADQIIEEQSSSVPTKVMEPGNAKEKIAYLQVDGTIQKVDTGAFAVGYNHKNFLAQLDAVKKDKTIKGVVLYVNSPGGGVIESAEIRKKLIEMKEARDIPVYVTMGAMAASGGYYISAPADKIFAMQETITGSIGVIMQTINYQELAKKIGVRYENFQSGEHKDMLSPMRQVTPEERAMMQEMINESYETFVDIIEEGRGMKEADVKKVADGRIMSGTQAIKAGLVDEIADRDQVIEAMRKDFDLADAQVIEYQDPSTNWRSLLGLKTADFFGPSLEERFMMKMLTNHNTPQMMYLYGDN</sequence>
<dbReference type="Pfam" id="PF01343">
    <property type="entry name" value="Peptidase_S49"/>
    <property type="match status" value="1"/>
</dbReference>
<feature type="domain" description="Peptidase S49" evidence="5">
    <location>
        <begin position="131"/>
        <end position="279"/>
    </location>
</feature>